<proteinExistence type="predicted"/>
<keyword evidence="2" id="KW-1185">Reference proteome</keyword>
<accession>A0ABQ5Z9V8</accession>
<organism evidence="1 2">
    <name type="scientific">Sphingomonas astaxanthinifaciens DSM 22298</name>
    <dbReference type="NCBI Taxonomy" id="1123267"/>
    <lineage>
        <taxon>Bacteria</taxon>
        <taxon>Pseudomonadati</taxon>
        <taxon>Pseudomonadota</taxon>
        <taxon>Alphaproteobacteria</taxon>
        <taxon>Sphingomonadales</taxon>
        <taxon>Sphingomonadaceae</taxon>
        <taxon>Sphingomonas</taxon>
    </lineage>
</organism>
<sequence>MASLPLTLPEPARAASPAPRLTLVASQPAPEPARLSAFDWSIVALAEHDSLASLREPGRLAKAMEMLFGLGQPNKLANSRSETLRRIAVWAWRRGWTIPQSEIDAFVEAGFTLAQLELIQASIAQGRNAARVRRRSR</sequence>
<dbReference type="EMBL" id="BSOO01000022">
    <property type="protein sequence ID" value="GLR48266.1"/>
    <property type="molecule type" value="Genomic_DNA"/>
</dbReference>
<protein>
    <submittedName>
        <fullName evidence="1">Uncharacterized protein</fullName>
    </submittedName>
</protein>
<evidence type="ECO:0000313" key="2">
    <source>
        <dbReference type="Proteomes" id="UP001156703"/>
    </source>
</evidence>
<name>A0ABQ5Z9V8_9SPHN</name>
<reference evidence="2" key="1">
    <citation type="journal article" date="2019" name="Int. J. Syst. Evol. Microbiol.">
        <title>The Global Catalogue of Microorganisms (GCM) 10K type strain sequencing project: providing services to taxonomists for standard genome sequencing and annotation.</title>
        <authorList>
            <consortium name="The Broad Institute Genomics Platform"/>
            <consortium name="The Broad Institute Genome Sequencing Center for Infectious Disease"/>
            <person name="Wu L."/>
            <person name="Ma J."/>
        </authorList>
    </citation>
    <scope>NUCLEOTIDE SEQUENCE [LARGE SCALE GENOMIC DNA]</scope>
    <source>
        <strain evidence="2">NBRC 102146</strain>
    </source>
</reference>
<dbReference type="RefSeq" id="WP_029940262.1">
    <property type="nucleotide sequence ID" value="NZ_BSOO01000022.1"/>
</dbReference>
<gene>
    <name evidence="1" type="ORF">GCM10007925_19800</name>
</gene>
<comment type="caution">
    <text evidence="1">The sequence shown here is derived from an EMBL/GenBank/DDBJ whole genome shotgun (WGS) entry which is preliminary data.</text>
</comment>
<evidence type="ECO:0000313" key="1">
    <source>
        <dbReference type="EMBL" id="GLR48266.1"/>
    </source>
</evidence>
<dbReference type="Proteomes" id="UP001156703">
    <property type="component" value="Unassembled WGS sequence"/>
</dbReference>